<sequence>MEYIKGLFVNKIDRCELKEGDHIYCWRSLYIHAHHGWGIDGLSSEPCFRRGIYDGLTRSWRHFPDQRSGIPQGHSADSN</sequence>
<keyword evidence="2" id="KW-1185">Reference proteome</keyword>
<protein>
    <submittedName>
        <fullName evidence="1">Uncharacterized protein</fullName>
    </submittedName>
</protein>
<evidence type="ECO:0000313" key="1">
    <source>
        <dbReference type="EMBL" id="DAD30087.1"/>
    </source>
</evidence>
<reference evidence="1 2" key="1">
    <citation type="journal article" date="2020" name="Mol. Biol. Evol.">
        <title>Distinct Expression and Methylation Patterns for Genes with Different Fates following a Single Whole-Genome Duplication in Flowering Plants.</title>
        <authorList>
            <person name="Shi T."/>
            <person name="Rahmani R.S."/>
            <person name="Gugger P.F."/>
            <person name="Wang M."/>
            <person name="Li H."/>
            <person name="Zhang Y."/>
            <person name="Li Z."/>
            <person name="Wang Q."/>
            <person name="Van de Peer Y."/>
            <person name="Marchal K."/>
            <person name="Chen J."/>
        </authorList>
    </citation>
    <scope>NUCLEOTIDE SEQUENCE [LARGE SCALE GENOMIC DNA]</scope>
    <source>
        <tissue evidence="1">Leaf</tissue>
    </source>
</reference>
<proteinExistence type="predicted"/>
<comment type="caution">
    <text evidence="1">The sequence shown here is derived from an EMBL/GenBank/DDBJ whole genome shotgun (WGS) entry which is preliminary data.</text>
</comment>
<dbReference type="AlphaFoldDB" id="A0A822YCA2"/>
<name>A0A822YCA2_NELNU</name>
<evidence type="ECO:0000313" key="2">
    <source>
        <dbReference type="Proteomes" id="UP000607653"/>
    </source>
</evidence>
<dbReference type="EMBL" id="DUZY01000002">
    <property type="protein sequence ID" value="DAD30087.1"/>
    <property type="molecule type" value="Genomic_DNA"/>
</dbReference>
<gene>
    <name evidence="1" type="ORF">HUJ06_031555</name>
</gene>
<organism evidence="1 2">
    <name type="scientific">Nelumbo nucifera</name>
    <name type="common">Sacred lotus</name>
    <dbReference type="NCBI Taxonomy" id="4432"/>
    <lineage>
        <taxon>Eukaryota</taxon>
        <taxon>Viridiplantae</taxon>
        <taxon>Streptophyta</taxon>
        <taxon>Embryophyta</taxon>
        <taxon>Tracheophyta</taxon>
        <taxon>Spermatophyta</taxon>
        <taxon>Magnoliopsida</taxon>
        <taxon>Proteales</taxon>
        <taxon>Nelumbonaceae</taxon>
        <taxon>Nelumbo</taxon>
    </lineage>
</organism>
<dbReference type="Proteomes" id="UP000607653">
    <property type="component" value="Unassembled WGS sequence"/>
</dbReference>
<accession>A0A822YCA2</accession>